<evidence type="ECO:0000256" key="1">
    <source>
        <dbReference type="SAM" id="MobiDB-lite"/>
    </source>
</evidence>
<protein>
    <submittedName>
        <fullName evidence="2">Uncharacterized protein</fullName>
    </submittedName>
</protein>
<organism evidence="2">
    <name type="scientific">Chromera velia CCMP2878</name>
    <dbReference type="NCBI Taxonomy" id="1169474"/>
    <lineage>
        <taxon>Eukaryota</taxon>
        <taxon>Sar</taxon>
        <taxon>Alveolata</taxon>
        <taxon>Colpodellida</taxon>
        <taxon>Chromeraceae</taxon>
        <taxon>Chromera</taxon>
    </lineage>
</organism>
<feature type="compositionally biased region" description="Basic and acidic residues" evidence="1">
    <location>
        <begin position="244"/>
        <end position="254"/>
    </location>
</feature>
<evidence type="ECO:0000313" key="2">
    <source>
        <dbReference type="EMBL" id="CEM53570.1"/>
    </source>
</evidence>
<feature type="region of interest" description="Disordered" evidence="1">
    <location>
        <begin position="216"/>
        <end position="255"/>
    </location>
</feature>
<accession>A0A0G4I8X4</accession>
<feature type="compositionally biased region" description="Low complexity" evidence="1">
    <location>
        <begin position="9"/>
        <end position="19"/>
    </location>
</feature>
<gene>
    <name evidence="2" type="ORF">Cvel_12077</name>
</gene>
<reference evidence="2" key="1">
    <citation type="submission" date="2014-11" db="EMBL/GenBank/DDBJ databases">
        <authorList>
            <person name="Otto D Thomas"/>
            <person name="Naeem Raeece"/>
        </authorList>
    </citation>
    <scope>NUCLEOTIDE SEQUENCE</scope>
</reference>
<dbReference type="AlphaFoldDB" id="A0A0G4I8X4"/>
<dbReference type="VEuPathDB" id="CryptoDB:Cvel_12077"/>
<name>A0A0G4I8X4_9ALVE</name>
<feature type="region of interest" description="Disordered" evidence="1">
    <location>
        <begin position="1"/>
        <end position="37"/>
    </location>
</feature>
<feature type="compositionally biased region" description="Polar residues" evidence="1">
    <location>
        <begin position="222"/>
        <end position="243"/>
    </location>
</feature>
<dbReference type="EMBL" id="CDMZ01005707">
    <property type="protein sequence ID" value="CEM53570.1"/>
    <property type="molecule type" value="Genomic_DNA"/>
</dbReference>
<proteinExistence type="predicted"/>
<sequence>MFGFAEGNGQTPGAASGAQPQGGEGDPPGLFGWAKTDGVANSRAGEPAALQRTSPGGQSAPAEIGMRPAIGQITDQSATSVFHETSNMSPKNKVASQLQRATTNRLSANTGARVDVHIEFTSPRGHPLKYTSQAPPNYPSGAYTCDMCAMTKYFTEGGCWHSSVDQYDLCPQCAALVKHKGITSAPLVPQMGPGAGGGVSPLASRGPPGTGGMGTGFIGSPRTRTFNSLRTPTASPRRTQSASEYEHARRDRHMDRHTRKTFRMRQFPEAQDVLPVSRHGQQRYDQSTAPCWCTQNPAAETWGVQM</sequence>